<comment type="caution">
    <text evidence="2">The sequence shown here is derived from an EMBL/GenBank/DDBJ whole genome shotgun (WGS) entry which is preliminary data.</text>
</comment>
<keyword evidence="3" id="KW-1185">Reference proteome</keyword>
<reference evidence="2" key="1">
    <citation type="journal article" date="2022" name="Int. J. Mol. Sci.">
        <title>Draft Genome of Tanacetum Coccineum: Genomic Comparison of Closely Related Tanacetum-Family Plants.</title>
        <authorList>
            <person name="Yamashiro T."/>
            <person name="Shiraishi A."/>
            <person name="Nakayama K."/>
            <person name="Satake H."/>
        </authorList>
    </citation>
    <scope>NUCLEOTIDE SEQUENCE</scope>
</reference>
<reference evidence="2" key="2">
    <citation type="submission" date="2022-01" db="EMBL/GenBank/DDBJ databases">
        <authorList>
            <person name="Yamashiro T."/>
            <person name="Shiraishi A."/>
            <person name="Satake H."/>
            <person name="Nakayama K."/>
        </authorList>
    </citation>
    <scope>NUCLEOTIDE SEQUENCE</scope>
</reference>
<organism evidence="2 3">
    <name type="scientific">Tanacetum coccineum</name>
    <dbReference type="NCBI Taxonomy" id="301880"/>
    <lineage>
        <taxon>Eukaryota</taxon>
        <taxon>Viridiplantae</taxon>
        <taxon>Streptophyta</taxon>
        <taxon>Embryophyta</taxon>
        <taxon>Tracheophyta</taxon>
        <taxon>Spermatophyta</taxon>
        <taxon>Magnoliopsida</taxon>
        <taxon>eudicotyledons</taxon>
        <taxon>Gunneridae</taxon>
        <taxon>Pentapetalae</taxon>
        <taxon>asterids</taxon>
        <taxon>campanulids</taxon>
        <taxon>Asterales</taxon>
        <taxon>Asteraceae</taxon>
        <taxon>Asteroideae</taxon>
        <taxon>Anthemideae</taxon>
        <taxon>Anthemidinae</taxon>
        <taxon>Tanacetum</taxon>
    </lineage>
</organism>
<proteinExistence type="predicted"/>
<evidence type="ECO:0008006" key="4">
    <source>
        <dbReference type="Google" id="ProtNLM"/>
    </source>
</evidence>
<accession>A0ABQ4XBU2</accession>
<name>A0ABQ4XBU2_9ASTR</name>
<sequence length="333" mass="38478">MSNTNNTMQTQTSNALHNAIMEEGGKDRPPMLAPGNYVKWKSRIKRYIDTKPNKELIQYCLQNPSYKFKWTEKTVPVAEGSSETTTKGYMENYKNVSQDIRDQLNAEAEAVQIILTGIDNDIYSTVDACPNACEIWKAIERLKQCESINVQDLNTNLYWEFGKFTSRDEWQRFVTLVKKSQELKTVSYHKLYDILKQHQNEVNEIRDEILARAANPLALVAQQQPVYHPQNHPNHHTKNSINKSQQAYQEEQNQPRGRSLVTTVEQIVWDSMVKIARNNGHDSQGNNSVTDAYLEEQGDTNITIDSLDMCYDREQDDQRHMDALARKHDLLVL</sequence>
<feature type="compositionally biased region" description="Polar residues" evidence="1">
    <location>
        <begin position="239"/>
        <end position="258"/>
    </location>
</feature>
<protein>
    <recommendedName>
        <fullName evidence="4">Gag protein</fullName>
    </recommendedName>
</protein>
<evidence type="ECO:0000313" key="3">
    <source>
        <dbReference type="Proteomes" id="UP001151760"/>
    </source>
</evidence>
<gene>
    <name evidence="2" type="ORF">Tco_0657050</name>
</gene>
<evidence type="ECO:0000313" key="2">
    <source>
        <dbReference type="EMBL" id="GJS62266.1"/>
    </source>
</evidence>
<dbReference type="EMBL" id="BQNB010009348">
    <property type="protein sequence ID" value="GJS62266.1"/>
    <property type="molecule type" value="Genomic_DNA"/>
</dbReference>
<dbReference type="Proteomes" id="UP001151760">
    <property type="component" value="Unassembled WGS sequence"/>
</dbReference>
<evidence type="ECO:0000256" key="1">
    <source>
        <dbReference type="SAM" id="MobiDB-lite"/>
    </source>
</evidence>
<feature type="region of interest" description="Disordered" evidence="1">
    <location>
        <begin position="227"/>
        <end position="258"/>
    </location>
</feature>